<dbReference type="Proteomes" id="UP000789759">
    <property type="component" value="Unassembled WGS sequence"/>
</dbReference>
<dbReference type="EMBL" id="CAJVQA010033390">
    <property type="protein sequence ID" value="CAG8804396.1"/>
    <property type="molecule type" value="Genomic_DNA"/>
</dbReference>
<protein>
    <submittedName>
        <fullName evidence="1">239_t:CDS:1</fullName>
    </submittedName>
</protein>
<accession>A0A9N9JZ79</accession>
<sequence>LEHLPDASSRTILHLSHSVNTCGHPDFGKSFTEPVFTAFWLIRTTDNCDTPSFFAT</sequence>
<evidence type="ECO:0000313" key="1">
    <source>
        <dbReference type="EMBL" id="CAG8804396.1"/>
    </source>
</evidence>
<evidence type="ECO:0000313" key="2">
    <source>
        <dbReference type="Proteomes" id="UP000789759"/>
    </source>
</evidence>
<feature type="non-terminal residue" evidence="1">
    <location>
        <position position="1"/>
    </location>
</feature>
<keyword evidence="2" id="KW-1185">Reference proteome</keyword>
<gene>
    <name evidence="1" type="ORF">CPELLU_LOCUS17999</name>
</gene>
<reference evidence="1" key="1">
    <citation type="submission" date="2021-06" db="EMBL/GenBank/DDBJ databases">
        <authorList>
            <person name="Kallberg Y."/>
            <person name="Tangrot J."/>
            <person name="Rosling A."/>
        </authorList>
    </citation>
    <scope>NUCLEOTIDE SEQUENCE</scope>
    <source>
        <strain evidence="1">FL966</strain>
    </source>
</reference>
<organism evidence="1 2">
    <name type="scientific">Cetraspora pellucida</name>
    <dbReference type="NCBI Taxonomy" id="1433469"/>
    <lineage>
        <taxon>Eukaryota</taxon>
        <taxon>Fungi</taxon>
        <taxon>Fungi incertae sedis</taxon>
        <taxon>Mucoromycota</taxon>
        <taxon>Glomeromycotina</taxon>
        <taxon>Glomeromycetes</taxon>
        <taxon>Diversisporales</taxon>
        <taxon>Gigasporaceae</taxon>
        <taxon>Cetraspora</taxon>
    </lineage>
</organism>
<comment type="caution">
    <text evidence="1">The sequence shown here is derived from an EMBL/GenBank/DDBJ whole genome shotgun (WGS) entry which is preliminary data.</text>
</comment>
<name>A0A9N9JZ79_9GLOM</name>
<proteinExistence type="predicted"/>
<dbReference type="AlphaFoldDB" id="A0A9N9JZ79"/>